<dbReference type="Proteomes" id="UP000001062">
    <property type="component" value="Chromosome"/>
</dbReference>
<evidence type="ECO:0000256" key="1">
    <source>
        <dbReference type="SAM" id="Phobius"/>
    </source>
</evidence>
<reference evidence="2 3" key="1">
    <citation type="journal article" date="2012" name="Stand. Genomic Sci.">
        <title>Complete genome sequence of the melanogenic marine bacterium Marinomonas mediterranea type strain (MMB-1(T)).</title>
        <authorList>
            <person name="Lucas-Elio P."/>
            <person name="Goodwin L."/>
            <person name="Woyke T."/>
            <person name="Pitluck S."/>
            <person name="Nolan M."/>
            <person name="Kyrpides N.C."/>
            <person name="Detter J.C."/>
            <person name="Copeland A."/>
            <person name="Teshima H."/>
            <person name="Bruce D."/>
            <person name="Detter C."/>
            <person name="Tapia R."/>
            <person name="Han S."/>
            <person name="Land M.L."/>
            <person name="Ivanova N."/>
            <person name="Mikhailova N."/>
            <person name="Johnston A.W."/>
            <person name="Sanchez-Amat A."/>
        </authorList>
    </citation>
    <scope>NUCLEOTIDE SEQUENCE [LARGE SCALE GENOMIC DNA]</scope>
    <source>
        <strain evidence="3">ATCC 700492 / JCM 21426 / NBRC 103028 / MMB-1</strain>
    </source>
</reference>
<evidence type="ECO:0000313" key="3">
    <source>
        <dbReference type="Proteomes" id="UP000001062"/>
    </source>
</evidence>
<dbReference type="PATRIC" id="fig|717774.3.peg.3164"/>
<organism evidence="2 3">
    <name type="scientific">Marinomonas mediterranea (strain ATCC 700492 / JCM 21426 / NBRC 103028 / MMB-1)</name>
    <dbReference type="NCBI Taxonomy" id="717774"/>
    <lineage>
        <taxon>Bacteria</taxon>
        <taxon>Pseudomonadati</taxon>
        <taxon>Pseudomonadota</taxon>
        <taxon>Gammaproteobacteria</taxon>
        <taxon>Oceanospirillales</taxon>
        <taxon>Oceanospirillaceae</taxon>
        <taxon>Marinomonas</taxon>
    </lineage>
</organism>
<accession>F2K2B4</accession>
<name>F2K2B4_MARM1</name>
<dbReference type="AlphaFoldDB" id="F2K2B4"/>
<proteinExistence type="predicted"/>
<dbReference type="HOGENOM" id="CLU_949304_0_0_6"/>
<protein>
    <submittedName>
        <fullName evidence="2">Uncharacterized protein</fullName>
    </submittedName>
</protein>
<dbReference type="EMBL" id="CP002583">
    <property type="protein sequence ID" value="ADZ92294.1"/>
    <property type="molecule type" value="Genomic_DNA"/>
</dbReference>
<dbReference type="STRING" id="717774.Marme_3075"/>
<keyword evidence="1" id="KW-0812">Transmembrane</keyword>
<feature type="transmembrane region" description="Helical" evidence="1">
    <location>
        <begin position="12"/>
        <end position="36"/>
    </location>
</feature>
<keyword evidence="3" id="KW-1185">Reference proteome</keyword>
<dbReference type="RefSeq" id="WP_013662196.1">
    <property type="nucleotide sequence ID" value="NC_015276.1"/>
</dbReference>
<keyword evidence="1" id="KW-1133">Transmembrane helix</keyword>
<gene>
    <name evidence="2" type="ordered locus">Marme_3075</name>
</gene>
<sequence length="308" mass="33811">MRCSARGAIKATVNGFLLIEVLTACAILGLCLSILIPVQQWLVRTQSHQQDVLNKAQKRRILESQFEAQWQSIGKFGCSGVPRSIVIGNEFNAPLSNRAFASGSDWLKGLRLGECVAEYHQTGSHLVGQFSGCSINQINTFQLDQCSRSFSVNTSLNHDGRFNITLPSELIETSGLIASSEPTLWYVAFGQAGRNGLWKKSELERAAQEIESGVEHIAFYPLLDTDGDGNADAISTEYGAVMSSQVIGIWVEYVYRFTHCSTLVTAPTSHVGSGSSTVVHYTNFREKRWSYDPSCESVAGYLLELGVK</sequence>
<evidence type="ECO:0000313" key="2">
    <source>
        <dbReference type="EMBL" id="ADZ92294.1"/>
    </source>
</evidence>
<dbReference type="KEGG" id="mme:Marme_3075"/>
<keyword evidence="1" id="KW-0472">Membrane</keyword>
<dbReference type="OrthoDB" id="6104893at2"/>